<dbReference type="PROSITE" id="PS51184">
    <property type="entry name" value="JMJC"/>
    <property type="match status" value="1"/>
</dbReference>
<comment type="similarity">
    <text evidence="3">Belongs to the JARID1 histone demethylase family.</text>
</comment>
<dbReference type="GO" id="GO:0031490">
    <property type="term" value="F:chromatin DNA binding"/>
    <property type="evidence" value="ECO:0000318"/>
    <property type="project" value="GO_Central"/>
</dbReference>
<evidence type="ECO:0000256" key="14">
    <source>
        <dbReference type="SAM" id="MobiDB-lite"/>
    </source>
</evidence>
<dbReference type="FunFam" id="2.60.120.650:FF:000026">
    <property type="entry name" value="Transcription factor jumonji domain-containing protein"/>
    <property type="match status" value="1"/>
</dbReference>
<keyword evidence="11" id="KW-0539">Nucleus</keyword>
<accession>A0A061FA25</accession>
<dbReference type="GO" id="GO:0032454">
    <property type="term" value="F:histone H3K9 demethylase activity"/>
    <property type="evidence" value="ECO:0000318"/>
    <property type="project" value="GO_Central"/>
</dbReference>
<dbReference type="InParanoid" id="A0A061FA25"/>
<dbReference type="FunCoup" id="A0A061FA25">
    <property type="interactions" value="368"/>
</dbReference>
<keyword evidence="8" id="KW-0408">Iron</keyword>
<feature type="compositionally biased region" description="Basic and acidic residues" evidence="14">
    <location>
        <begin position="163"/>
        <end position="203"/>
    </location>
</feature>
<gene>
    <name evidence="17" type="ORF">TCM_033453</name>
</gene>
<feature type="compositionally biased region" description="Basic and acidic residues" evidence="14">
    <location>
        <begin position="24"/>
        <end position="39"/>
    </location>
</feature>
<protein>
    <submittedName>
        <fullName evidence="17">Transcription factor jumonji domain-containing protein, putative isoform 3</fullName>
    </submittedName>
</protein>
<dbReference type="SMART" id="SM00558">
    <property type="entry name" value="JmjC"/>
    <property type="match status" value="1"/>
</dbReference>
<feature type="domain" description="RING-type" evidence="15">
    <location>
        <begin position="236"/>
        <end position="283"/>
    </location>
</feature>
<proteinExistence type="inferred from homology"/>
<dbReference type="GO" id="GO:0006357">
    <property type="term" value="P:regulation of transcription by RNA polymerase II"/>
    <property type="evidence" value="ECO:0000318"/>
    <property type="project" value="GO_Central"/>
</dbReference>
<dbReference type="eggNOG" id="KOG1356">
    <property type="taxonomic scope" value="Eukaryota"/>
</dbReference>
<feature type="compositionally biased region" description="Basic residues" evidence="14">
    <location>
        <begin position="48"/>
        <end position="60"/>
    </location>
</feature>
<dbReference type="Proteomes" id="UP000026915">
    <property type="component" value="Chromosome 7"/>
</dbReference>
<feature type="region of interest" description="Disordered" evidence="14">
    <location>
        <begin position="106"/>
        <end position="218"/>
    </location>
</feature>
<evidence type="ECO:0000256" key="5">
    <source>
        <dbReference type="ARBA" id="ARBA00022771"/>
    </source>
</evidence>
<dbReference type="GO" id="GO:0000118">
    <property type="term" value="C:histone deacetylase complex"/>
    <property type="evidence" value="ECO:0000318"/>
    <property type="project" value="GO_Central"/>
</dbReference>
<evidence type="ECO:0000256" key="13">
    <source>
        <dbReference type="PROSITE-ProRule" id="PRU00175"/>
    </source>
</evidence>
<dbReference type="SUPFAM" id="SSF51197">
    <property type="entry name" value="Clavaminate synthase-like"/>
    <property type="match status" value="1"/>
</dbReference>
<feature type="compositionally biased region" description="Basic residues" evidence="14">
    <location>
        <begin position="1"/>
        <end position="10"/>
    </location>
</feature>
<evidence type="ECO:0000256" key="10">
    <source>
        <dbReference type="ARBA" id="ARBA00023163"/>
    </source>
</evidence>
<dbReference type="AlphaFoldDB" id="A0A061FA25"/>
<name>A0A061FA25_THECC</name>
<dbReference type="InterPro" id="IPR001841">
    <property type="entry name" value="Znf_RING"/>
</dbReference>
<evidence type="ECO:0000256" key="1">
    <source>
        <dbReference type="ARBA" id="ARBA00001954"/>
    </source>
</evidence>
<dbReference type="PANTHER" id="PTHR12549">
    <property type="entry name" value="JMJC DOMAIN-CONTAINING HISTONE DEMETHYLATION PROTEIN"/>
    <property type="match status" value="1"/>
</dbReference>
<dbReference type="InterPro" id="IPR045109">
    <property type="entry name" value="LSDs-like"/>
</dbReference>
<sequence>MARPRKRQRPVRAPGIGDDLQTTTHEENAPGREEGIVEKTEEDEVNNKKKKSEKGKKMGTHKVDGKGKEEENSEKVERSSSFVANQVVETGNDQVVFEFTESLNKRLRSAVGGRRVNYCSQDQGFEEEGDEVFSRRKRKKGKRQKRKLSKLKAEEEEEEKEKEDDNDKEVIDKEKDGESDRKGWKRRNEPKNEEKEAMVETRRYPARASKAPKRMGEFVSDNTAKKKTLSKDSIMCHQCQRNDKGRVVNCKSCKRKRYCIPCITNWYPKMSEEEIADVCPVCRDNCNCKACLRMDGPVNKLKEALEMKFSGDEKLRHSKYLLRALLPHVKKFSEQQMMEKVMEARIQGSSPSEIKLKQAVCHPAERVYCNNCKTSIVDFHRTCPLCNYDLCLICCQEIREGHLQGGEKEVTVQYVNRGFEYLHGELDSSMLTEMVEPLDSPTKTNCKELEGVESRWKANGNGSIPCPHKEMGGCAEGLLELRCMFKENAVLKLVENAERIARDLNVEDMPETTNHQCPCYSSMAEVDLGDCKLRKAASRKDSNDNYLYCPSAKDIHNGDLNHFQRHWAKGEPVIISQVFENASGVSWEPMVMWRAFRQITNSKHGQHLDVTAIDCLDWCEAQINIHQFFKGYTDGRFDSKEWPQILKLKDWPPSNKFEERLPRHHAEFHYCLPFKEYTHSQSGLLNLATKLPEGSLKPDMGPKTYIAYGVAQELGRGDSVTKLHCDMSDAVNVLTHTAEVKLKPEKLAKIETLKQEHCSQDQKEIFGMAKVDQEIYMGNGGLHKICGNKFEELQANEAGAVWDIFRRQDVPKLKDYLKKHFKEFRHIYCCPVPQVVDPIHDQTLFLTLEHKKKLKEEYGIEPWTFIQKLGEAVFIPAGCPHQVRNIKSCIKVALDFVSPENTGECVRLAEEFRLLPQGHRAKEDKLEVRKMILHAMCETVNYLDPQAKNMLDDGSTSLWSHSWMQLG</sequence>
<organism evidence="17 18">
    <name type="scientific">Theobroma cacao</name>
    <name type="common">Cacao</name>
    <name type="synonym">Cocoa</name>
    <dbReference type="NCBI Taxonomy" id="3641"/>
    <lineage>
        <taxon>Eukaryota</taxon>
        <taxon>Viridiplantae</taxon>
        <taxon>Streptophyta</taxon>
        <taxon>Embryophyta</taxon>
        <taxon>Tracheophyta</taxon>
        <taxon>Spermatophyta</taxon>
        <taxon>Magnoliopsida</taxon>
        <taxon>eudicotyledons</taxon>
        <taxon>Gunneridae</taxon>
        <taxon>Pentapetalae</taxon>
        <taxon>rosids</taxon>
        <taxon>malvids</taxon>
        <taxon>Malvales</taxon>
        <taxon>Malvaceae</taxon>
        <taxon>Byttnerioideae</taxon>
        <taxon>Theobroma</taxon>
    </lineage>
</organism>
<keyword evidence="5 13" id="KW-0863">Zinc-finger</keyword>
<evidence type="ECO:0000256" key="8">
    <source>
        <dbReference type="ARBA" id="ARBA00023004"/>
    </source>
</evidence>
<feature type="domain" description="JmjC" evidence="16">
    <location>
        <begin position="680"/>
        <end position="913"/>
    </location>
</feature>
<evidence type="ECO:0000256" key="9">
    <source>
        <dbReference type="ARBA" id="ARBA00023015"/>
    </source>
</evidence>
<evidence type="ECO:0000256" key="4">
    <source>
        <dbReference type="ARBA" id="ARBA00022723"/>
    </source>
</evidence>
<reference evidence="17 18" key="1">
    <citation type="journal article" date="2013" name="Genome Biol.">
        <title>The genome sequence of the most widely cultivated cacao type and its use to identify candidate genes regulating pod color.</title>
        <authorList>
            <person name="Motamayor J.C."/>
            <person name="Mockaitis K."/>
            <person name="Schmutz J."/>
            <person name="Haiminen N."/>
            <person name="Iii D.L."/>
            <person name="Cornejo O."/>
            <person name="Findley S.D."/>
            <person name="Zheng P."/>
            <person name="Utro F."/>
            <person name="Royaert S."/>
            <person name="Saski C."/>
            <person name="Jenkins J."/>
            <person name="Podicheti R."/>
            <person name="Zhao M."/>
            <person name="Scheffler B.E."/>
            <person name="Stack J.C."/>
            <person name="Feltus F.A."/>
            <person name="Mustiga G.M."/>
            <person name="Amores F."/>
            <person name="Phillips W."/>
            <person name="Marelli J.P."/>
            <person name="May G.D."/>
            <person name="Shapiro H."/>
            <person name="Ma J."/>
            <person name="Bustamante C.D."/>
            <person name="Schnell R.J."/>
            <person name="Main D."/>
            <person name="Gilbert D."/>
            <person name="Parida L."/>
            <person name="Kuhn D.N."/>
        </authorList>
    </citation>
    <scope>NUCLEOTIDE SEQUENCE [LARGE SCALE GENOMIC DNA]</scope>
    <source>
        <strain evidence="18">cv. Matina 1-6</strain>
    </source>
</reference>
<evidence type="ECO:0000256" key="12">
    <source>
        <dbReference type="ARBA" id="ARBA00060112"/>
    </source>
</evidence>
<evidence type="ECO:0000256" key="2">
    <source>
        <dbReference type="ARBA" id="ARBA00004123"/>
    </source>
</evidence>
<dbReference type="GO" id="GO:0016491">
    <property type="term" value="F:oxidoreductase activity"/>
    <property type="evidence" value="ECO:0007669"/>
    <property type="project" value="UniProtKB-KW"/>
</dbReference>
<evidence type="ECO:0000256" key="7">
    <source>
        <dbReference type="ARBA" id="ARBA00023002"/>
    </source>
</evidence>
<feature type="region of interest" description="Disordered" evidence="14">
    <location>
        <begin position="1"/>
        <end position="89"/>
    </location>
</feature>
<dbReference type="GO" id="GO:0000785">
    <property type="term" value="C:chromatin"/>
    <property type="evidence" value="ECO:0000318"/>
    <property type="project" value="GO_Central"/>
</dbReference>
<keyword evidence="10" id="KW-0804">Transcription</keyword>
<dbReference type="Gramene" id="EOY14165">
    <property type="protein sequence ID" value="EOY14165"/>
    <property type="gene ID" value="TCM_033453"/>
</dbReference>
<evidence type="ECO:0000313" key="17">
    <source>
        <dbReference type="EMBL" id="EOY14165.1"/>
    </source>
</evidence>
<dbReference type="Pfam" id="PF02373">
    <property type="entry name" value="JmjC"/>
    <property type="match status" value="1"/>
</dbReference>
<evidence type="ECO:0000313" key="18">
    <source>
        <dbReference type="Proteomes" id="UP000026915"/>
    </source>
</evidence>
<feature type="compositionally biased region" description="Basic and acidic residues" evidence="14">
    <location>
        <begin position="61"/>
        <end position="78"/>
    </location>
</feature>
<evidence type="ECO:0000256" key="11">
    <source>
        <dbReference type="ARBA" id="ARBA00023242"/>
    </source>
</evidence>
<comment type="subcellular location">
    <subcellularLocation>
        <location evidence="2">Nucleus</location>
    </subcellularLocation>
</comment>
<keyword evidence="6" id="KW-0862">Zinc</keyword>
<keyword evidence="18" id="KW-1185">Reference proteome</keyword>
<dbReference type="PROSITE" id="PS50089">
    <property type="entry name" value="ZF_RING_2"/>
    <property type="match status" value="1"/>
</dbReference>
<dbReference type="Gene3D" id="2.60.120.650">
    <property type="entry name" value="Cupin"/>
    <property type="match status" value="1"/>
</dbReference>
<evidence type="ECO:0000256" key="6">
    <source>
        <dbReference type="ARBA" id="ARBA00022833"/>
    </source>
</evidence>
<keyword evidence="9" id="KW-0805">Transcription regulation</keyword>
<comment type="cofactor">
    <cofactor evidence="1">
        <name>Fe(2+)</name>
        <dbReference type="ChEBI" id="CHEBI:29033"/>
    </cofactor>
</comment>
<dbReference type="GO" id="GO:0008270">
    <property type="term" value="F:zinc ion binding"/>
    <property type="evidence" value="ECO:0007669"/>
    <property type="project" value="UniProtKB-KW"/>
</dbReference>
<feature type="compositionally biased region" description="Basic residues" evidence="14">
    <location>
        <begin position="135"/>
        <end position="150"/>
    </location>
</feature>
<dbReference type="InterPro" id="IPR018866">
    <property type="entry name" value="Znf-4CXXC_R1"/>
</dbReference>
<evidence type="ECO:0000259" key="15">
    <source>
        <dbReference type="PROSITE" id="PS50089"/>
    </source>
</evidence>
<dbReference type="InterPro" id="IPR003347">
    <property type="entry name" value="JmjC_dom"/>
</dbReference>
<feature type="compositionally biased region" description="Polar residues" evidence="14">
    <location>
        <begin position="79"/>
        <end position="89"/>
    </location>
</feature>
<evidence type="ECO:0000256" key="3">
    <source>
        <dbReference type="ARBA" id="ARBA00006801"/>
    </source>
</evidence>
<dbReference type="GO" id="GO:0003712">
    <property type="term" value="F:transcription coregulator activity"/>
    <property type="evidence" value="ECO:0000318"/>
    <property type="project" value="GO_Central"/>
</dbReference>
<keyword evidence="7" id="KW-0560">Oxidoreductase</keyword>
<keyword evidence="4" id="KW-0479">Metal-binding</keyword>
<dbReference type="PANTHER" id="PTHR12549:SF11">
    <property type="entry name" value="LYSINE-SPECIFIC DEMETHYLASE JMJ25"/>
    <property type="match status" value="1"/>
</dbReference>
<dbReference type="Pfam" id="PF10497">
    <property type="entry name" value="zf-4CXXC_R1"/>
    <property type="match status" value="1"/>
</dbReference>
<comment type="function">
    <text evidence="12">May function as histone H3 lysine demethylase and be involved in regulation of gene expression.</text>
</comment>
<dbReference type="EMBL" id="CM001885">
    <property type="protein sequence ID" value="EOY14165.1"/>
    <property type="molecule type" value="Genomic_DNA"/>
</dbReference>
<dbReference type="OMA" id="MWKANEA"/>
<evidence type="ECO:0000259" key="16">
    <source>
        <dbReference type="PROSITE" id="PS51184"/>
    </source>
</evidence>